<keyword evidence="1" id="KW-0812">Transmembrane</keyword>
<evidence type="ECO:0000256" key="1">
    <source>
        <dbReference type="SAM" id="Phobius"/>
    </source>
</evidence>
<accession>A0A2W1LC53</accession>
<comment type="caution">
    <text evidence="2">The sequence shown here is derived from an EMBL/GenBank/DDBJ whole genome shotgun (WGS) entry which is preliminary data.</text>
</comment>
<name>A0A2W1LC53_9BACL</name>
<dbReference type="AlphaFoldDB" id="A0A2W1LC53"/>
<dbReference type="OrthoDB" id="2353968at2"/>
<keyword evidence="1" id="KW-1133">Transmembrane helix</keyword>
<feature type="transmembrane region" description="Helical" evidence="1">
    <location>
        <begin position="40"/>
        <end position="58"/>
    </location>
</feature>
<proteinExistence type="predicted"/>
<organism evidence="2 3">
    <name type="scientific">Paenibacillus sambharensis</name>
    <dbReference type="NCBI Taxonomy" id="1803190"/>
    <lineage>
        <taxon>Bacteria</taxon>
        <taxon>Bacillati</taxon>
        <taxon>Bacillota</taxon>
        <taxon>Bacilli</taxon>
        <taxon>Bacillales</taxon>
        <taxon>Paenibacillaceae</taxon>
        <taxon>Paenibacillus</taxon>
    </lineage>
</organism>
<dbReference type="EMBL" id="QKRB01000044">
    <property type="protein sequence ID" value="PZD95690.1"/>
    <property type="molecule type" value="Genomic_DNA"/>
</dbReference>
<sequence length="75" mass="9002">MDELRELPVWALVVLPLVLLAQSTWLFIDARKRTKYYWFWGLWGLIQTPMPPLLYILFVRKGWKPGKRADGERKE</sequence>
<dbReference type="RefSeq" id="WP_111147320.1">
    <property type="nucleotide sequence ID" value="NZ_QKRB01000044.1"/>
</dbReference>
<reference evidence="2 3" key="1">
    <citation type="submission" date="2018-06" db="EMBL/GenBank/DDBJ databases">
        <title>Paenibacillus imtechensis sp. nov.</title>
        <authorList>
            <person name="Pinnaka A.K."/>
            <person name="Singh H."/>
            <person name="Kaur M."/>
        </authorList>
    </citation>
    <scope>NUCLEOTIDE SEQUENCE [LARGE SCALE GENOMIC DNA]</scope>
    <source>
        <strain evidence="2 3">SMB1</strain>
    </source>
</reference>
<dbReference type="Proteomes" id="UP000249522">
    <property type="component" value="Unassembled WGS sequence"/>
</dbReference>
<feature type="transmembrane region" description="Helical" evidence="1">
    <location>
        <begin position="7"/>
        <end position="28"/>
    </location>
</feature>
<protein>
    <submittedName>
        <fullName evidence="2">SigmaY antisigma factor component</fullName>
    </submittedName>
</protein>
<keyword evidence="1" id="KW-0472">Membrane</keyword>
<evidence type="ECO:0000313" key="2">
    <source>
        <dbReference type="EMBL" id="PZD95690.1"/>
    </source>
</evidence>
<gene>
    <name evidence="2" type="ORF">DNH61_14330</name>
</gene>
<evidence type="ECO:0000313" key="3">
    <source>
        <dbReference type="Proteomes" id="UP000249522"/>
    </source>
</evidence>
<keyword evidence="3" id="KW-1185">Reference proteome</keyword>